<proteinExistence type="predicted"/>
<keyword evidence="2" id="KW-1185">Reference proteome</keyword>
<name>A0A9W6NNY1_9ACTN</name>
<gene>
    <name evidence="1" type="ORF">GCM10017581_054620</name>
</gene>
<sequence>MPIILSTGVTIRTVTFWYPATHLGIDDWAQALAVLFDEDLRPDARLFARTGCGGRAVLAAPRPGRPTRCAGGRLDQLDLAGTTAAAKREAASRHAEWCRSSTIRRRRPGPAETALLQAGRRSYLTYHSLRRVVGDALISMHTGCWRFADAATPDALVGYVQAATSMLSAAAPDDVLVTVTT</sequence>
<reference evidence="1" key="2">
    <citation type="submission" date="2023-01" db="EMBL/GenBank/DDBJ databases">
        <authorList>
            <person name="Sun Q."/>
            <person name="Evtushenko L."/>
        </authorList>
    </citation>
    <scope>NUCLEOTIDE SEQUENCE</scope>
    <source>
        <strain evidence="1">VKM Ac-1321</strain>
    </source>
</reference>
<reference evidence="1" key="1">
    <citation type="journal article" date="2014" name="Int. J. Syst. Evol. Microbiol.">
        <title>Complete genome sequence of Corynebacterium casei LMG S-19264T (=DSM 44701T), isolated from a smear-ripened cheese.</title>
        <authorList>
            <consortium name="US DOE Joint Genome Institute (JGI-PGF)"/>
            <person name="Walter F."/>
            <person name="Albersmeier A."/>
            <person name="Kalinowski J."/>
            <person name="Ruckert C."/>
        </authorList>
    </citation>
    <scope>NUCLEOTIDE SEQUENCE</scope>
    <source>
        <strain evidence="1">VKM Ac-1321</strain>
    </source>
</reference>
<organism evidence="1 2">
    <name type="scientific">Dactylosporangium matsuzakiense</name>
    <dbReference type="NCBI Taxonomy" id="53360"/>
    <lineage>
        <taxon>Bacteria</taxon>
        <taxon>Bacillati</taxon>
        <taxon>Actinomycetota</taxon>
        <taxon>Actinomycetes</taxon>
        <taxon>Micromonosporales</taxon>
        <taxon>Micromonosporaceae</taxon>
        <taxon>Dactylosporangium</taxon>
    </lineage>
</organism>
<accession>A0A9W6NNY1</accession>
<protein>
    <submittedName>
        <fullName evidence="1">Uncharacterized protein</fullName>
    </submittedName>
</protein>
<dbReference type="EMBL" id="BSFP01000037">
    <property type="protein sequence ID" value="GLL03716.1"/>
    <property type="molecule type" value="Genomic_DNA"/>
</dbReference>
<evidence type="ECO:0000313" key="1">
    <source>
        <dbReference type="EMBL" id="GLL03716.1"/>
    </source>
</evidence>
<evidence type="ECO:0000313" key="2">
    <source>
        <dbReference type="Proteomes" id="UP001143480"/>
    </source>
</evidence>
<dbReference type="RefSeq" id="WP_271189537.1">
    <property type="nucleotide sequence ID" value="NZ_BSFP01000037.1"/>
</dbReference>
<comment type="caution">
    <text evidence="1">The sequence shown here is derived from an EMBL/GenBank/DDBJ whole genome shotgun (WGS) entry which is preliminary data.</text>
</comment>
<dbReference type="Proteomes" id="UP001143480">
    <property type="component" value="Unassembled WGS sequence"/>
</dbReference>
<dbReference type="AlphaFoldDB" id="A0A9W6NNY1"/>